<feature type="transmembrane region" description="Helical" evidence="4">
    <location>
        <begin position="39"/>
        <end position="60"/>
    </location>
</feature>
<feature type="transmembrane region" description="Helical" evidence="4">
    <location>
        <begin position="368"/>
        <end position="388"/>
    </location>
</feature>
<organism evidence="6 7">
    <name type="scientific">Flavobacterium urumqiense</name>
    <dbReference type="NCBI Taxonomy" id="935224"/>
    <lineage>
        <taxon>Bacteria</taxon>
        <taxon>Pseudomonadati</taxon>
        <taxon>Bacteroidota</taxon>
        <taxon>Flavobacteriia</taxon>
        <taxon>Flavobacteriales</taxon>
        <taxon>Flavobacteriaceae</taxon>
        <taxon>Flavobacterium</taxon>
    </lineage>
</organism>
<sequence>MKILNYITKTVWVLSLVSLFTDTASEMLYPIMPIYLKTIGFSIVLIGVLEGFAEALAGLSKGYFGKLSDNSGKRVPFVQLGYSLSAISKPMMAVFIFPLWIFFARAIDRFGKGIRTGARDAILSDEATAESKGKIFGFHRSMDTFGAVLGPIIALIYLYFYPQQYQTLFYIAFIPGVLAVLASFLLKDKIKPHPIEKKPTSFFSFLNYWKTSPQQYRKVVIGLLAFTLFNSSDIFLLLKAKQAGLNDTYVIGVYIFYNLVYALSAFPIGILADKIGLKKMFIFGLSLFAIVYFGMAFSKSLFSISIFFFIYGVYAAATEGISKAWISNISDKKDTATAIGTYSGFQSICTLIASSLAGLIWYQFGPNVTFITTAAVTLLVIIYFSFFIKDKIIKNGTPI</sequence>
<keyword evidence="3 4" id="KW-0472">Membrane</keyword>
<dbReference type="CDD" id="cd17370">
    <property type="entry name" value="MFS_MJ1317_like"/>
    <property type="match status" value="1"/>
</dbReference>
<dbReference type="Proteomes" id="UP000236737">
    <property type="component" value="Unassembled WGS sequence"/>
</dbReference>
<dbReference type="EMBL" id="FNVP01000008">
    <property type="protein sequence ID" value="SEG24872.1"/>
    <property type="molecule type" value="Genomic_DNA"/>
</dbReference>
<dbReference type="PANTHER" id="PTHR23518:SF2">
    <property type="entry name" value="MAJOR FACILITATOR SUPERFAMILY TRANSPORTER"/>
    <property type="match status" value="1"/>
</dbReference>
<evidence type="ECO:0000256" key="1">
    <source>
        <dbReference type="ARBA" id="ARBA00022692"/>
    </source>
</evidence>
<feature type="transmembrane region" description="Helical" evidence="4">
    <location>
        <begin position="280"/>
        <end position="298"/>
    </location>
</feature>
<dbReference type="InterPro" id="IPR036259">
    <property type="entry name" value="MFS_trans_sf"/>
</dbReference>
<dbReference type="RefSeq" id="WP_104000149.1">
    <property type="nucleotide sequence ID" value="NZ_FNVP01000008.1"/>
</dbReference>
<name>A0A1H5YMK5_9FLAO</name>
<feature type="transmembrane region" description="Helical" evidence="4">
    <location>
        <begin position="80"/>
        <end position="103"/>
    </location>
</feature>
<feature type="transmembrane region" description="Helical" evidence="4">
    <location>
        <begin position="167"/>
        <end position="186"/>
    </location>
</feature>
<feature type="domain" description="Major facilitator superfamily (MFS) profile" evidence="5">
    <location>
        <begin position="10"/>
        <end position="392"/>
    </location>
</feature>
<proteinExistence type="predicted"/>
<feature type="transmembrane region" description="Helical" evidence="4">
    <location>
        <begin position="338"/>
        <end position="362"/>
    </location>
</feature>
<keyword evidence="7" id="KW-1185">Reference proteome</keyword>
<feature type="transmembrane region" description="Helical" evidence="4">
    <location>
        <begin position="249"/>
        <end position="268"/>
    </location>
</feature>
<dbReference type="GO" id="GO:0022857">
    <property type="term" value="F:transmembrane transporter activity"/>
    <property type="evidence" value="ECO:0007669"/>
    <property type="project" value="InterPro"/>
</dbReference>
<dbReference type="AlphaFoldDB" id="A0A1H5YMK5"/>
<evidence type="ECO:0000259" key="5">
    <source>
        <dbReference type="PROSITE" id="PS50850"/>
    </source>
</evidence>
<keyword evidence="1 4" id="KW-0812">Transmembrane</keyword>
<gene>
    <name evidence="6" type="ORF">SAMN04488130_10866</name>
</gene>
<evidence type="ECO:0000313" key="6">
    <source>
        <dbReference type="EMBL" id="SEG24872.1"/>
    </source>
</evidence>
<reference evidence="7" key="1">
    <citation type="submission" date="2016-10" db="EMBL/GenBank/DDBJ databases">
        <authorList>
            <person name="Varghese N."/>
            <person name="Submissions S."/>
        </authorList>
    </citation>
    <scope>NUCLEOTIDE SEQUENCE [LARGE SCALE GENOMIC DNA]</scope>
    <source>
        <strain evidence="7">CGMCC 1.9230</strain>
    </source>
</reference>
<feature type="transmembrane region" description="Helical" evidence="4">
    <location>
        <begin position="12"/>
        <end position="32"/>
    </location>
</feature>
<dbReference type="InterPro" id="IPR011701">
    <property type="entry name" value="MFS"/>
</dbReference>
<keyword evidence="2 4" id="KW-1133">Transmembrane helix</keyword>
<protein>
    <submittedName>
        <fullName evidence="6">Sugar phosphate permease</fullName>
    </submittedName>
</protein>
<evidence type="ECO:0000313" key="7">
    <source>
        <dbReference type="Proteomes" id="UP000236737"/>
    </source>
</evidence>
<dbReference type="OrthoDB" id="9803985at2"/>
<dbReference type="PANTHER" id="PTHR23518">
    <property type="entry name" value="C-METHYLTRANSFERASE"/>
    <property type="match status" value="1"/>
</dbReference>
<evidence type="ECO:0000256" key="4">
    <source>
        <dbReference type="SAM" id="Phobius"/>
    </source>
</evidence>
<feature type="transmembrane region" description="Helical" evidence="4">
    <location>
        <begin position="219"/>
        <end position="237"/>
    </location>
</feature>
<evidence type="ECO:0000256" key="2">
    <source>
        <dbReference type="ARBA" id="ARBA00022989"/>
    </source>
</evidence>
<dbReference type="SUPFAM" id="SSF103473">
    <property type="entry name" value="MFS general substrate transporter"/>
    <property type="match status" value="1"/>
</dbReference>
<dbReference type="Pfam" id="PF07690">
    <property type="entry name" value="MFS_1"/>
    <property type="match status" value="2"/>
</dbReference>
<dbReference type="PROSITE" id="PS50850">
    <property type="entry name" value="MFS"/>
    <property type="match status" value="1"/>
</dbReference>
<feature type="transmembrane region" description="Helical" evidence="4">
    <location>
        <begin position="142"/>
        <end position="161"/>
    </location>
</feature>
<evidence type="ECO:0000256" key="3">
    <source>
        <dbReference type="ARBA" id="ARBA00023136"/>
    </source>
</evidence>
<accession>A0A1H5YMK5</accession>
<dbReference type="InterPro" id="IPR020846">
    <property type="entry name" value="MFS_dom"/>
</dbReference>
<dbReference type="Gene3D" id="1.20.1250.20">
    <property type="entry name" value="MFS general substrate transporter like domains"/>
    <property type="match status" value="2"/>
</dbReference>